<dbReference type="InterPro" id="IPR002048">
    <property type="entry name" value="EF_hand_dom"/>
</dbReference>
<comment type="caution">
    <text evidence="5">The sequence shown here is derived from an EMBL/GenBank/DDBJ whole genome shotgun (WGS) entry which is preliminary data.</text>
</comment>
<evidence type="ECO:0000256" key="3">
    <source>
        <dbReference type="ARBA" id="ARBA00022837"/>
    </source>
</evidence>
<dbReference type="Proteomes" id="UP000037460">
    <property type="component" value="Unassembled WGS sequence"/>
</dbReference>
<keyword evidence="6" id="KW-1185">Reference proteome</keyword>
<dbReference type="Gene3D" id="1.10.238.10">
    <property type="entry name" value="EF-hand"/>
    <property type="match status" value="2"/>
</dbReference>
<feature type="domain" description="EF-hand" evidence="4">
    <location>
        <begin position="120"/>
        <end position="142"/>
    </location>
</feature>
<dbReference type="CDD" id="cd00051">
    <property type="entry name" value="EFh"/>
    <property type="match status" value="1"/>
</dbReference>
<feature type="domain" description="EF-hand" evidence="4">
    <location>
        <begin position="143"/>
        <end position="178"/>
    </location>
</feature>
<dbReference type="AlphaFoldDB" id="A0A0M0JPY9"/>
<evidence type="ECO:0000256" key="2">
    <source>
        <dbReference type="ARBA" id="ARBA00022737"/>
    </source>
</evidence>
<evidence type="ECO:0000256" key="1">
    <source>
        <dbReference type="ARBA" id="ARBA00022723"/>
    </source>
</evidence>
<proteinExistence type="predicted"/>
<evidence type="ECO:0000313" key="6">
    <source>
        <dbReference type="Proteomes" id="UP000037460"/>
    </source>
</evidence>
<evidence type="ECO:0000259" key="4">
    <source>
        <dbReference type="PROSITE" id="PS50222"/>
    </source>
</evidence>
<organism evidence="5 6">
    <name type="scientific">Chrysochromulina tobinii</name>
    <dbReference type="NCBI Taxonomy" id="1460289"/>
    <lineage>
        <taxon>Eukaryota</taxon>
        <taxon>Haptista</taxon>
        <taxon>Haptophyta</taxon>
        <taxon>Prymnesiophyceae</taxon>
        <taxon>Prymnesiales</taxon>
        <taxon>Chrysochromulinaceae</taxon>
        <taxon>Chrysochromulina</taxon>
    </lineage>
</organism>
<gene>
    <name evidence="5" type="ORF">Ctob_008337</name>
</gene>
<evidence type="ECO:0000313" key="5">
    <source>
        <dbReference type="EMBL" id="KOO28362.1"/>
    </source>
</evidence>
<reference evidence="6" key="1">
    <citation type="journal article" date="2015" name="PLoS Genet.">
        <title>Genome Sequence and Transcriptome Analyses of Chrysochromulina tobin: Metabolic Tools for Enhanced Algal Fitness in the Prominent Order Prymnesiales (Haptophyceae).</title>
        <authorList>
            <person name="Hovde B.T."/>
            <person name="Deodato C.R."/>
            <person name="Hunsperger H.M."/>
            <person name="Ryken S.A."/>
            <person name="Yost W."/>
            <person name="Jha R.K."/>
            <person name="Patterson J."/>
            <person name="Monnat R.J. Jr."/>
            <person name="Barlow S.B."/>
            <person name="Starkenburg S.R."/>
            <person name="Cattolico R.A."/>
        </authorList>
    </citation>
    <scope>NUCLEOTIDE SEQUENCE</scope>
    <source>
        <strain evidence="6">CCMP291</strain>
    </source>
</reference>
<feature type="domain" description="EF-hand" evidence="4">
    <location>
        <begin position="59"/>
        <end position="81"/>
    </location>
</feature>
<accession>A0A0M0JPY9</accession>
<protein>
    <recommendedName>
        <fullName evidence="4">EF-hand domain-containing protein</fullName>
    </recommendedName>
</protein>
<dbReference type="GO" id="GO:0005509">
    <property type="term" value="F:calcium ion binding"/>
    <property type="evidence" value="ECO:0007669"/>
    <property type="project" value="InterPro"/>
</dbReference>
<keyword evidence="1" id="KW-0479">Metal-binding</keyword>
<keyword evidence="3" id="KW-0106">Calcium</keyword>
<dbReference type="PROSITE" id="PS00018">
    <property type="entry name" value="EF_HAND_1"/>
    <property type="match status" value="4"/>
</dbReference>
<sequence>MAAELASEEQRGPKANVVDADELVRRWSSAWGAWDDKEKLIREIRAGIEKSRQQRSQADRDNDGKLDFGEFCVFVRAQEGEMSDEALRERFNAVDHDGSGKVDMAEYLLWQNQHLRNQADRDNDGKLDFGEFCVFVRAQEGEMSDEALRVRFDAVDHDSSGKVDMAEYLLWLKQNIDSSSSA</sequence>
<dbReference type="OrthoDB" id="444540at2759"/>
<dbReference type="InterPro" id="IPR018247">
    <property type="entry name" value="EF_Hand_1_Ca_BS"/>
</dbReference>
<dbReference type="PANTHER" id="PTHR45942">
    <property type="entry name" value="PROTEIN PHOSPATASE 3 REGULATORY SUBUNIT B ALPHA ISOFORM TYPE 1"/>
    <property type="match status" value="1"/>
</dbReference>
<dbReference type="PROSITE" id="PS50222">
    <property type="entry name" value="EF_HAND_2"/>
    <property type="match status" value="4"/>
</dbReference>
<dbReference type="Pfam" id="PF13499">
    <property type="entry name" value="EF-hand_7"/>
    <property type="match status" value="2"/>
</dbReference>
<feature type="domain" description="EF-hand" evidence="4">
    <location>
        <begin position="82"/>
        <end position="117"/>
    </location>
</feature>
<dbReference type="InterPro" id="IPR011992">
    <property type="entry name" value="EF-hand-dom_pair"/>
</dbReference>
<dbReference type="SUPFAM" id="SSF47473">
    <property type="entry name" value="EF-hand"/>
    <property type="match status" value="1"/>
</dbReference>
<dbReference type="SMART" id="SM00054">
    <property type="entry name" value="EFh"/>
    <property type="match status" value="4"/>
</dbReference>
<name>A0A0M0JPY9_9EUKA</name>
<dbReference type="EMBL" id="JWZX01002579">
    <property type="protein sequence ID" value="KOO28362.1"/>
    <property type="molecule type" value="Genomic_DNA"/>
</dbReference>
<keyword evidence="2" id="KW-0677">Repeat</keyword>